<feature type="transmembrane region" description="Helical" evidence="14">
    <location>
        <begin position="1071"/>
        <end position="1090"/>
    </location>
</feature>
<evidence type="ECO:0000256" key="5">
    <source>
        <dbReference type="ARBA" id="ARBA00022679"/>
    </source>
</evidence>
<evidence type="ECO:0000256" key="11">
    <source>
        <dbReference type="ARBA" id="ARBA00046329"/>
    </source>
</evidence>
<evidence type="ECO:0000256" key="1">
    <source>
        <dbReference type="ARBA" id="ARBA00004651"/>
    </source>
</evidence>
<dbReference type="FunFam" id="3.90.550.10:FF:000139">
    <property type="entry name" value="Chitin synthase 8"/>
    <property type="match status" value="1"/>
</dbReference>
<comment type="catalytic activity">
    <reaction evidence="12">
        <text>[(1-&gt;4)-N-acetyl-beta-D-glucosaminyl](n) + UDP-N-acetyl-alpha-D-glucosamine = [(1-&gt;4)-N-acetyl-beta-D-glucosaminyl](n+1) + UDP + H(+)</text>
        <dbReference type="Rhea" id="RHEA:16637"/>
        <dbReference type="Rhea" id="RHEA-COMP:9593"/>
        <dbReference type="Rhea" id="RHEA-COMP:9595"/>
        <dbReference type="ChEBI" id="CHEBI:15378"/>
        <dbReference type="ChEBI" id="CHEBI:17029"/>
        <dbReference type="ChEBI" id="CHEBI:57705"/>
        <dbReference type="ChEBI" id="CHEBI:58223"/>
        <dbReference type="EC" id="2.4.1.16"/>
    </reaction>
</comment>
<feature type="transmembrane region" description="Helical" evidence="14">
    <location>
        <begin position="734"/>
        <end position="750"/>
    </location>
</feature>
<feature type="compositionally biased region" description="Basic and acidic residues" evidence="13">
    <location>
        <begin position="1662"/>
        <end position="1674"/>
    </location>
</feature>
<comment type="subcellular location">
    <subcellularLocation>
        <location evidence="1">Cell membrane</location>
        <topology evidence="1">Multi-pass membrane protein</topology>
    </subcellularLocation>
</comment>
<feature type="transmembrane region" description="Helical" evidence="14">
    <location>
        <begin position="981"/>
        <end position="1003"/>
    </location>
</feature>
<dbReference type="InterPro" id="IPR055120">
    <property type="entry name" value="Chs-1/2_IV_N"/>
</dbReference>
<feature type="compositionally biased region" description="Polar residues" evidence="13">
    <location>
        <begin position="1618"/>
        <end position="1631"/>
    </location>
</feature>
<feature type="transmembrane region" description="Helical" evidence="14">
    <location>
        <begin position="946"/>
        <end position="969"/>
    </location>
</feature>
<dbReference type="PANTHER" id="PTHR22914">
    <property type="entry name" value="CHITIN SYNTHASE"/>
    <property type="match status" value="1"/>
</dbReference>
<gene>
    <name evidence="16" type="ORF">ACJMK2_013680</name>
</gene>
<reference evidence="16 17" key="1">
    <citation type="submission" date="2024-11" db="EMBL/GenBank/DDBJ databases">
        <title>Chromosome-level genome assembly of the freshwater bivalve Anodonta woodiana.</title>
        <authorList>
            <person name="Chen X."/>
        </authorList>
    </citation>
    <scope>NUCLEOTIDE SEQUENCE [LARGE SCALE GENOMIC DNA]</scope>
    <source>
        <strain evidence="16">MN2024</strain>
        <tissue evidence="16">Gills</tissue>
    </source>
</reference>
<organism evidence="16 17">
    <name type="scientific">Sinanodonta woodiana</name>
    <name type="common">Chinese pond mussel</name>
    <name type="synonym">Anodonta woodiana</name>
    <dbReference type="NCBI Taxonomy" id="1069815"/>
    <lineage>
        <taxon>Eukaryota</taxon>
        <taxon>Metazoa</taxon>
        <taxon>Spiralia</taxon>
        <taxon>Lophotrochozoa</taxon>
        <taxon>Mollusca</taxon>
        <taxon>Bivalvia</taxon>
        <taxon>Autobranchia</taxon>
        <taxon>Heteroconchia</taxon>
        <taxon>Palaeoheterodonta</taxon>
        <taxon>Unionida</taxon>
        <taxon>Unionoidea</taxon>
        <taxon>Unionidae</taxon>
        <taxon>Unioninae</taxon>
        <taxon>Sinanodonta</taxon>
    </lineage>
</organism>
<dbReference type="Pfam" id="PF23000">
    <property type="entry name" value="ChitinSynthase_IV_N"/>
    <property type="match status" value="1"/>
</dbReference>
<evidence type="ECO:0000313" key="16">
    <source>
        <dbReference type="EMBL" id="KAL3854410.1"/>
    </source>
</evidence>
<evidence type="ECO:0000256" key="7">
    <source>
        <dbReference type="ARBA" id="ARBA00022989"/>
    </source>
</evidence>
<keyword evidence="6 14" id="KW-0812">Transmembrane</keyword>
<feature type="transmembrane region" description="Helical" evidence="14">
    <location>
        <begin position="285"/>
        <end position="304"/>
    </location>
</feature>
<comment type="caution">
    <text evidence="16">The sequence shown here is derived from an EMBL/GenBank/DDBJ whole genome shotgun (WGS) entry which is preliminary data.</text>
</comment>
<feature type="compositionally biased region" description="Basic and acidic residues" evidence="13">
    <location>
        <begin position="1495"/>
        <end position="1508"/>
    </location>
</feature>
<comment type="similarity">
    <text evidence="11">Belongs to the chitin synthase family. Class IV subfamily.</text>
</comment>
<dbReference type="Pfam" id="PF03142">
    <property type="entry name" value="Chitin_synth_2"/>
    <property type="match status" value="1"/>
</dbReference>
<keyword evidence="5" id="KW-0808">Transferase</keyword>
<keyword evidence="4" id="KW-0328">Glycosyltransferase</keyword>
<feature type="transmembrane region" description="Helical" evidence="14">
    <location>
        <begin position="211"/>
        <end position="238"/>
    </location>
</feature>
<dbReference type="GO" id="GO:0004100">
    <property type="term" value="F:chitin synthase activity"/>
    <property type="evidence" value="ECO:0007669"/>
    <property type="project" value="UniProtKB-EC"/>
</dbReference>
<evidence type="ECO:0000313" key="17">
    <source>
        <dbReference type="Proteomes" id="UP001634394"/>
    </source>
</evidence>
<feature type="domain" description="Chitin synthase chs-1/2 N-terminal putative transporter" evidence="15">
    <location>
        <begin position="118"/>
        <end position="339"/>
    </location>
</feature>
<feature type="compositionally biased region" description="Acidic residues" evidence="13">
    <location>
        <begin position="1734"/>
        <end position="1745"/>
    </location>
</feature>
<dbReference type="InterPro" id="IPR029044">
    <property type="entry name" value="Nucleotide-diphossugar_trans"/>
</dbReference>
<feature type="transmembrane region" description="Helical" evidence="14">
    <location>
        <begin position="1009"/>
        <end position="1030"/>
    </location>
</feature>
<feature type="transmembrane region" description="Helical" evidence="14">
    <location>
        <begin position="363"/>
        <end position="384"/>
    </location>
</feature>
<feature type="transmembrane region" description="Helical" evidence="14">
    <location>
        <begin position="458"/>
        <end position="481"/>
    </location>
</feature>
<feature type="transmembrane region" description="Helical" evidence="14">
    <location>
        <begin position="124"/>
        <end position="153"/>
    </location>
</feature>
<keyword evidence="9 14" id="KW-0472">Membrane</keyword>
<dbReference type="EMBL" id="JBJQND010000014">
    <property type="protein sequence ID" value="KAL3854410.1"/>
    <property type="molecule type" value="Genomic_DNA"/>
</dbReference>
<keyword evidence="7 14" id="KW-1133">Transmembrane helix</keyword>
<accession>A0ABD3V1I6</accession>
<evidence type="ECO:0000256" key="2">
    <source>
        <dbReference type="ARBA" id="ARBA00012543"/>
    </source>
</evidence>
<evidence type="ECO:0000256" key="8">
    <source>
        <dbReference type="ARBA" id="ARBA00023054"/>
    </source>
</evidence>
<feature type="transmembrane region" description="Helical" evidence="14">
    <location>
        <begin position="1301"/>
        <end position="1319"/>
    </location>
</feature>
<keyword evidence="3" id="KW-1003">Cell membrane</keyword>
<dbReference type="CDD" id="cd04190">
    <property type="entry name" value="Chitin_synth_C"/>
    <property type="match status" value="1"/>
</dbReference>
<proteinExistence type="inferred from homology"/>
<feature type="transmembrane region" description="Helical" evidence="14">
    <location>
        <begin position="244"/>
        <end position="264"/>
    </location>
</feature>
<dbReference type="SUPFAM" id="SSF53448">
    <property type="entry name" value="Nucleotide-diphospho-sugar transferases"/>
    <property type="match status" value="1"/>
</dbReference>
<keyword evidence="8" id="KW-0175">Coiled coil</keyword>
<keyword evidence="10" id="KW-0325">Glycoprotein</keyword>
<evidence type="ECO:0000256" key="10">
    <source>
        <dbReference type="ARBA" id="ARBA00023180"/>
    </source>
</evidence>
<feature type="transmembrane region" description="Helical" evidence="14">
    <location>
        <begin position="515"/>
        <end position="537"/>
    </location>
</feature>
<dbReference type="InterPro" id="IPR004835">
    <property type="entry name" value="Chitin_synth"/>
</dbReference>
<keyword evidence="17" id="KW-1185">Reference proteome</keyword>
<feature type="transmembrane region" description="Helical" evidence="14">
    <location>
        <begin position="1348"/>
        <end position="1368"/>
    </location>
</feature>
<feature type="region of interest" description="Disordered" evidence="13">
    <location>
        <begin position="1"/>
        <end position="66"/>
    </location>
</feature>
<dbReference type="Proteomes" id="UP001634394">
    <property type="component" value="Unassembled WGS sequence"/>
</dbReference>
<feature type="transmembrane region" description="Helical" evidence="14">
    <location>
        <begin position="1037"/>
        <end position="1059"/>
    </location>
</feature>
<dbReference type="GO" id="GO:0005886">
    <property type="term" value="C:plasma membrane"/>
    <property type="evidence" value="ECO:0007669"/>
    <property type="project" value="UniProtKB-SubCell"/>
</dbReference>
<feature type="transmembrane region" description="Helical" evidence="14">
    <location>
        <begin position="426"/>
        <end position="446"/>
    </location>
</feature>
<dbReference type="Gene3D" id="3.90.550.10">
    <property type="entry name" value="Spore Coat Polysaccharide Biosynthesis Protein SpsA, Chain A"/>
    <property type="match status" value="1"/>
</dbReference>
<evidence type="ECO:0000256" key="4">
    <source>
        <dbReference type="ARBA" id="ARBA00022676"/>
    </source>
</evidence>
<protein>
    <recommendedName>
        <fullName evidence="2">chitin synthase</fullName>
        <ecNumber evidence="2">2.4.1.16</ecNumber>
    </recommendedName>
</protein>
<dbReference type="PANTHER" id="PTHR22914:SF42">
    <property type="entry name" value="CHITIN SYNTHASE"/>
    <property type="match status" value="1"/>
</dbReference>
<evidence type="ECO:0000256" key="13">
    <source>
        <dbReference type="SAM" id="MobiDB-lite"/>
    </source>
</evidence>
<feature type="region of interest" description="Disordered" evidence="13">
    <location>
        <begin position="1662"/>
        <end position="1745"/>
    </location>
</feature>
<dbReference type="EC" id="2.4.1.16" evidence="2"/>
<name>A0ABD3V1I6_SINWO</name>
<feature type="transmembrane region" description="Helical" evidence="14">
    <location>
        <begin position="177"/>
        <end position="199"/>
    </location>
</feature>
<feature type="transmembrane region" description="Helical" evidence="14">
    <location>
        <begin position="310"/>
        <end position="329"/>
    </location>
</feature>
<evidence type="ECO:0000256" key="9">
    <source>
        <dbReference type="ARBA" id="ARBA00023136"/>
    </source>
</evidence>
<feature type="compositionally biased region" description="Basic and acidic residues" evidence="13">
    <location>
        <begin position="1722"/>
        <end position="1733"/>
    </location>
</feature>
<evidence type="ECO:0000256" key="3">
    <source>
        <dbReference type="ARBA" id="ARBA00022475"/>
    </source>
</evidence>
<evidence type="ECO:0000259" key="15">
    <source>
        <dbReference type="Pfam" id="PF23000"/>
    </source>
</evidence>
<evidence type="ECO:0000256" key="6">
    <source>
        <dbReference type="ARBA" id="ARBA00022692"/>
    </source>
</evidence>
<feature type="region of interest" description="Disordered" evidence="13">
    <location>
        <begin position="1495"/>
        <end position="1516"/>
    </location>
</feature>
<feature type="region of interest" description="Disordered" evidence="13">
    <location>
        <begin position="1614"/>
        <end position="1640"/>
    </location>
</feature>
<evidence type="ECO:0000256" key="14">
    <source>
        <dbReference type="SAM" id="Phobius"/>
    </source>
</evidence>
<feature type="compositionally biased region" description="Acidic residues" evidence="13">
    <location>
        <begin position="31"/>
        <end position="41"/>
    </location>
</feature>
<feature type="compositionally biased region" description="Acidic residues" evidence="13">
    <location>
        <begin position="49"/>
        <end position="58"/>
    </location>
</feature>
<sequence>MQDRGHTNPAYDPDGDGDSEDNLSTNNIENNSDDDDEEDDISTSGFQENGDDQSDINSDDIPAGLDAKEFNDLNDALKERKGPPPEDKKVKKEKSWDVFRTVPSESVSGDNLEFWRKTFVITKIIACIVLFLTIIVTTVISKMCFILVVSNIFPNNDTDLRSAKQTLAYKSKETNVLWVWAMIMIIGAPYFFTICRCLWRLIFMITKRKSFDWVTLFSVLLIETLHSVGLNALIYYILPNLDPVSGALFCLSVASFPGILKVFYPRQQQDKVSKIWKITTSVVNFISVLVHLGSIGLWCYFLVFRQKERNYTLLVCVIFAPLLISLLWWENYTNVEKDDKEYDGKRLGLVWLAKRAKKQRTKLCLIANIWKLILAIILPIAIFVPGCGLDCARTLFLLELKTTKLEGFFGNTNLNYNKHFGSCSNYLPLVVAAISIFCSGVCYKAVKTACKITAQVFCVSLPLALTTPVSIAILFGIYAGIVTTSTTGCILPFPVWENKATSPAHYLGYITNNDWWMAILAGVAGYLSFLIICNHIWAPEDERLQRTDKLFVLPLYDGALMEQSIGLNRRRHQADAKEEEMDENVGIEQSPWKMDTTPLIYLCATMWHENENEMVQLLKSIVRMDEDQCTRKNFQLLFGRRDPDYYEFEAHIFFDDAFEPHNENGTEYYVNKWVKQLVKVVDVAVCAHYGFDVKTQPAIKIPTPYGGQLVWKLPGGNKIIAHLKDKQKIRHRKRWSQVMYMYYFLAYKLLNRGLKRRRLIKVANHTFLLALDGDVDFQPSAVLQLVDRMRKNYNVGAACGRIHPIGDGAMVWYQKFEYAISHWLQKAAEDKMGCVLCSPGCFSMFRGSALMDDNVMKKYTTVPTEARHYVQYDQGEDRWLCTLLLQQGHRVEYAAASDALTYAPEGFNEFFNQRRRWSPSTMANIIDLLTDWKNVTTKNPDISIMYILYQGLLMISSILTPGTIFLLVLGAINMAYPEIQLWVSMFINLGPVAIFVLLCFVAKSNIQLTYAAILSLIYSLVMMIVIVGLLRQAAQFGLCSVTTMFLLFVAGVFVLSAFLHPQEFFCIIHGFLYFLAIPSTSLLMILYSLANVHVVSWGTRETTTPIAPQPASQTQNTQRGKVGSWLERVGIVQSTNDSHSSDYQFSFGNLFRCVCCPQPAAQQEDMKLRAILDRLDDMESKFSQTNTSGIYHSVASNHAHSPDAVSLDTPTPFSAVGANLEGGVIKNNPMYEEPEVKKRDDLKDPFWLDDSVFRRGDTDHLPEKEVEFWNELIEEYLHPLDEDKKQKDAIHKQLLQLRNKVCLFFILINALFVTIVFSLQQVTASTGSLSIKLPCADSNNPGQRIEPISMTFTLIFGILLFVQFVCMLMHRFATILHVCASTEIFRKKMERPVLNGDDVPEETDVSKQISVEQGLALVKSMQMPKVDDDAVSIYSTDSSIGESEDLDFGTVRKKQMKERWRRLARKRQAAKGNLNGNFVANVKKLNSIMVREGTDNMSERLDDNKDKEAEEEEKVDEMQKTFKRFERKTLQTIVRMAQNQKLKESIAEKAAKLNEIEKRRRTVKVQSKWQEVLRRKQLQDLNNPNRTDEVDGAGRKLNAFAVLAKGALAQKRVKENTDSTVSDNQAAQNEHNVYENVDTKAPEKKKTKFAIVAELALVKQRQSNEDISDSKVETAADEQALEPATQKKGNKADNADEDFLTSVKHLRPHTSDAQENSVPKLETPKVMDDHWPSDEVEPETIDVLF</sequence>
<evidence type="ECO:0000256" key="12">
    <source>
        <dbReference type="ARBA" id="ARBA00048014"/>
    </source>
</evidence>